<name>A0ABT1TM82_9GAMM</name>
<dbReference type="PROSITE" id="PS51257">
    <property type="entry name" value="PROKAR_LIPOPROTEIN"/>
    <property type="match status" value="1"/>
</dbReference>
<organism evidence="1 2">
    <name type="scientific">Methylomonas subterranea</name>
    <dbReference type="NCBI Taxonomy" id="2952225"/>
    <lineage>
        <taxon>Bacteria</taxon>
        <taxon>Pseudomonadati</taxon>
        <taxon>Pseudomonadota</taxon>
        <taxon>Gammaproteobacteria</taxon>
        <taxon>Methylococcales</taxon>
        <taxon>Methylococcaceae</taxon>
        <taxon>Methylomonas</taxon>
    </lineage>
</organism>
<feature type="non-terminal residue" evidence="1">
    <location>
        <position position="72"/>
    </location>
</feature>
<evidence type="ECO:0000313" key="1">
    <source>
        <dbReference type="EMBL" id="MCQ8106404.1"/>
    </source>
</evidence>
<gene>
    <name evidence="1" type="ORF">NP590_20035</name>
</gene>
<accession>A0ABT1TM82</accession>
<evidence type="ECO:0008006" key="3">
    <source>
        <dbReference type="Google" id="ProtNLM"/>
    </source>
</evidence>
<keyword evidence="2" id="KW-1185">Reference proteome</keyword>
<protein>
    <recommendedName>
        <fullName evidence="3">Secreted protein</fullName>
    </recommendedName>
</protein>
<dbReference type="Proteomes" id="UP001524499">
    <property type="component" value="Unassembled WGS sequence"/>
</dbReference>
<sequence length="72" mass="8032">MRMPLILVAIFTDRGLSDAAQCVPIAGSYSCYGVGRIFTVISGLRNNGKTQWQADYIMRCFLPRPNPSAVWH</sequence>
<proteinExistence type="predicted"/>
<dbReference type="RefSeq" id="WP_256604516.1">
    <property type="nucleotide sequence ID" value="NZ_JANIBJ010000068.1"/>
</dbReference>
<reference evidence="1 2" key="1">
    <citation type="submission" date="2022-07" db="EMBL/GenBank/DDBJ databases">
        <title>Methylomonas rivi sp. nov., Methylomonas rosea sp. nov., Methylomonas aureus sp. nov. and Methylomonas subterranea sp. nov., four novel methanotrophs isolated from a freshwater creek and the deep terrestrial subsurface.</title>
        <authorList>
            <person name="Abin C."/>
            <person name="Sankaranarayanan K."/>
            <person name="Garner C."/>
            <person name="Sindelar R."/>
            <person name="Kotary K."/>
            <person name="Garner R."/>
            <person name="Barclay S."/>
            <person name="Lawson P."/>
            <person name="Krumholz L."/>
        </authorList>
    </citation>
    <scope>NUCLEOTIDE SEQUENCE [LARGE SCALE GENOMIC DNA]</scope>
    <source>
        <strain evidence="1 2">SURF-2</strain>
    </source>
</reference>
<evidence type="ECO:0000313" key="2">
    <source>
        <dbReference type="Proteomes" id="UP001524499"/>
    </source>
</evidence>
<dbReference type="EMBL" id="JANIBJ010000068">
    <property type="protein sequence ID" value="MCQ8106404.1"/>
    <property type="molecule type" value="Genomic_DNA"/>
</dbReference>
<comment type="caution">
    <text evidence="1">The sequence shown here is derived from an EMBL/GenBank/DDBJ whole genome shotgun (WGS) entry which is preliminary data.</text>
</comment>